<dbReference type="Proteomes" id="UP000770661">
    <property type="component" value="Unassembled WGS sequence"/>
</dbReference>
<sequence length="108" mass="11636">MGHVLLLNTGQHGDGDLKSGIDEASVMVPDVMVARLLQGCRRMSGWLTGGMCSLCCIGGPPYHETVEATDGQASYLPQGPYLRDLYELRELPLGFDCSYKSCLVGDPT</sequence>
<evidence type="ECO:0000313" key="2">
    <source>
        <dbReference type="Proteomes" id="UP000770661"/>
    </source>
</evidence>
<dbReference type="AlphaFoldDB" id="A0A8J4XSI0"/>
<proteinExistence type="predicted"/>
<evidence type="ECO:0000313" key="1">
    <source>
        <dbReference type="EMBL" id="KAG0713842.1"/>
    </source>
</evidence>
<name>A0A8J4XSI0_CHIOP</name>
<comment type="caution">
    <text evidence="1">The sequence shown here is derived from an EMBL/GenBank/DDBJ whole genome shotgun (WGS) entry which is preliminary data.</text>
</comment>
<organism evidence="1 2">
    <name type="scientific">Chionoecetes opilio</name>
    <name type="common">Atlantic snow crab</name>
    <name type="synonym">Cancer opilio</name>
    <dbReference type="NCBI Taxonomy" id="41210"/>
    <lineage>
        <taxon>Eukaryota</taxon>
        <taxon>Metazoa</taxon>
        <taxon>Ecdysozoa</taxon>
        <taxon>Arthropoda</taxon>
        <taxon>Crustacea</taxon>
        <taxon>Multicrustacea</taxon>
        <taxon>Malacostraca</taxon>
        <taxon>Eumalacostraca</taxon>
        <taxon>Eucarida</taxon>
        <taxon>Decapoda</taxon>
        <taxon>Pleocyemata</taxon>
        <taxon>Brachyura</taxon>
        <taxon>Eubrachyura</taxon>
        <taxon>Majoidea</taxon>
        <taxon>Majidae</taxon>
        <taxon>Chionoecetes</taxon>
    </lineage>
</organism>
<gene>
    <name evidence="1" type="ORF">GWK47_015292</name>
</gene>
<dbReference type="EMBL" id="JACEEZ010021031">
    <property type="protein sequence ID" value="KAG0713842.1"/>
    <property type="molecule type" value="Genomic_DNA"/>
</dbReference>
<accession>A0A8J4XSI0</accession>
<keyword evidence="2" id="KW-1185">Reference proteome</keyword>
<reference evidence="1" key="1">
    <citation type="submission" date="2020-07" db="EMBL/GenBank/DDBJ databases">
        <title>The High-quality genome of the commercially important snow crab, Chionoecetes opilio.</title>
        <authorList>
            <person name="Jeong J.-H."/>
            <person name="Ryu S."/>
        </authorList>
    </citation>
    <scope>NUCLEOTIDE SEQUENCE</scope>
    <source>
        <strain evidence="1">MADBK_172401_WGS</strain>
        <tissue evidence="1">Digestive gland</tissue>
    </source>
</reference>
<protein>
    <submittedName>
        <fullName evidence="1">Uncharacterized protein</fullName>
    </submittedName>
</protein>